<dbReference type="InterPro" id="IPR002487">
    <property type="entry name" value="TF_Kbox"/>
</dbReference>
<dbReference type="EMBL" id="CAKMRJ010001112">
    <property type="protein sequence ID" value="CAH1420913.1"/>
    <property type="molecule type" value="Genomic_DNA"/>
</dbReference>
<dbReference type="GO" id="GO:0003700">
    <property type="term" value="F:DNA-binding transcription factor activity"/>
    <property type="evidence" value="ECO:0007669"/>
    <property type="project" value="InterPro"/>
</dbReference>
<keyword evidence="1" id="KW-0175">Coiled coil</keyword>
<evidence type="ECO:0000313" key="4">
    <source>
        <dbReference type="Proteomes" id="UP001157418"/>
    </source>
</evidence>
<name>A0AAU9MJS6_9ASTR</name>
<reference evidence="3 4" key="1">
    <citation type="submission" date="2022-01" db="EMBL/GenBank/DDBJ databases">
        <authorList>
            <person name="Xiong W."/>
            <person name="Schranz E."/>
        </authorList>
    </citation>
    <scope>NUCLEOTIDE SEQUENCE [LARGE SCALE GENOMIC DNA]</scope>
</reference>
<evidence type="ECO:0000259" key="2">
    <source>
        <dbReference type="PROSITE" id="PS51297"/>
    </source>
</evidence>
<dbReference type="Pfam" id="PF01486">
    <property type="entry name" value="K-box"/>
    <property type="match status" value="1"/>
</dbReference>
<feature type="coiled-coil region" evidence="1">
    <location>
        <begin position="63"/>
        <end position="116"/>
    </location>
</feature>
<keyword evidence="4" id="KW-1185">Reference proteome</keyword>
<organism evidence="3 4">
    <name type="scientific">Lactuca virosa</name>
    <dbReference type="NCBI Taxonomy" id="75947"/>
    <lineage>
        <taxon>Eukaryota</taxon>
        <taxon>Viridiplantae</taxon>
        <taxon>Streptophyta</taxon>
        <taxon>Embryophyta</taxon>
        <taxon>Tracheophyta</taxon>
        <taxon>Spermatophyta</taxon>
        <taxon>Magnoliopsida</taxon>
        <taxon>eudicotyledons</taxon>
        <taxon>Gunneridae</taxon>
        <taxon>Pentapetalae</taxon>
        <taxon>asterids</taxon>
        <taxon>campanulids</taxon>
        <taxon>Asterales</taxon>
        <taxon>Asteraceae</taxon>
        <taxon>Cichorioideae</taxon>
        <taxon>Cichorieae</taxon>
        <taxon>Lactucinae</taxon>
        <taxon>Lactuca</taxon>
    </lineage>
</organism>
<sequence>MEAILERYERCSYAEKILTAPGNETPGSWTLESSKLMAKIEVLEKNMRHYAGEGLESLNLKELHSVEQQIDTALKRIRTKKNQLMHESISQLHKKEKALQDQRNTLYKKLNEKEANTDLQPPHMPAPDPIHHSLPIGGDPFLETDVREEGYAGDHHITATSLPPWMLQHVHQVKGR</sequence>
<feature type="domain" description="K-box" evidence="2">
    <location>
        <begin position="26"/>
        <end position="116"/>
    </location>
</feature>
<protein>
    <recommendedName>
        <fullName evidence="2">K-box domain-containing protein</fullName>
    </recommendedName>
</protein>
<dbReference type="AlphaFoldDB" id="A0AAU9MJS6"/>
<dbReference type="GO" id="GO:0005634">
    <property type="term" value="C:nucleus"/>
    <property type="evidence" value="ECO:0007669"/>
    <property type="project" value="InterPro"/>
</dbReference>
<accession>A0AAU9MJS6</accession>
<evidence type="ECO:0000313" key="3">
    <source>
        <dbReference type="EMBL" id="CAH1420913.1"/>
    </source>
</evidence>
<evidence type="ECO:0000256" key="1">
    <source>
        <dbReference type="SAM" id="Coils"/>
    </source>
</evidence>
<gene>
    <name evidence="3" type="ORF">LVIROSA_LOCUS8343</name>
</gene>
<dbReference type="Proteomes" id="UP001157418">
    <property type="component" value="Unassembled WGS sequence"/>
</dbReference>
<proteinExistence type="predicted"/>
<comment type="caution">
    <text evidence="3">The sequence shown here is derived from an EMBL/GenBank/DDBJ whole genome shotgun (WGS) entry which is preliminary data.</text>
</comment>
<dbReference type="PROSITE" id="PS51297">
    <property type="entry name" value="K_BOX"/>
    <property type="match status" value="1"/>
</dbReference>